<name>A0ACB7ZW94_9AGAM</name>
<reference evidence="1" key="1">
    <citation type="journal article" date="2021" name="New Phytol.">
        <title>Evolutionary innovations through gain and loss of genes in the ectomycorrhizal Boletales.</title>
        <authorList>
            <person name="Wu G."/>
            <person name="Miyauchi S."/>
            <person name="Morin E."/>
            <person name="Kuo A."/>
            <person name="Drula E."/>
            <person name="Varga T."/>
            <person name="Kohler A."/>
            <person name="Feng B."/>
            <person name="Cao Y."/>
            <person name="Lipzen A."/>
            <person name="Daum C."/>
            <person name="Hundley H."/>
            <person name="Pangilinan J."/>
            <person name="Johnson J."/>
            <person name="Barry K."/>
            <person name="LaButti K."/>
            <person name="Ng V."/>
            <person name="Ahrendt S."/>
            <person name="Min B."/>
            <person name="Choi I.G."/>
            <person name="Park H."/>
            <person name="Plett J.M."/>
            <person name="Magnuson J."/>
            <person name="Spatafora J.W."/>
            <person name="Nagy L.G."/>
            <person name="Henrissat B."/>
            <person name="Grigoriev I.V."/>
            <person name="Yang Z.L."/>
            <person name="Xu J."/>
            <person name="Martin F.M."/>
        </authorList>
    </citation>
    <scope>NUCLEOTIDE SEQUENCE</scope>
    <source>
        <strain evidence="1">ATCC 28755</strain>
    </source>
</reference>
<dbReference type="EMBL" id="MU268212">
    <property type="protein sequence ID" value="KAH7905351.1"/>
    <property type="molecule type" value="Genomic_DNA"/>
</dbReference>
<accession>A0ACB7ZW94</accession>
<comment type="caution">
    <text evidence="1">The sequence shown here is derived from an EMBL/GenBank/DDBJ whole genome shotgun (WGS) entry which is preliminary data.</text>
</comment>
<gene>
    <name evidence="1" type="ORF">BJ138DRAFT_1106059</name>
</gene>
<proteinExistence type="predicted"/>
<evidence type="ECO:0000313" key="2">
    <source>
        <dbReference type="Proteomes" id="UP000790377"/>
    </source>
</evidence>
<evidence type="ECO:0000313" key="1">
    <source>
        <dbReference type="EMBL" id="KAH7905351.1"/>
    </source>
</evidence>
<sequence>MAPICSASGCHRAVSTRTKKASGELYKRCTHSREKSYQAAASSAARNPNNLTHDRGEGPSRLAGRSAPQDQPTLWDRVNQTTRGSGASDAPAEVDSGEAHGEPDGELGEGQAEARMAALEEEISQLKVRRTFLNELIDAMLEKRYIEIRISAKESQLNTLRLNEYE</sequence>
<protein>
    <submittedName>
        <fullName evidence="1">Uncharacterized protein</fullName>
    </submittedName>
</protein>
<organism evidence="1 2">
    <name type="scientific">Hygrophoropsis aurantiaca</name>
    <dbReference type="NCBI Taxonomy" id="72124"/>
    <lineage>
        <taxon>Eukaryota</taxon>
        <taxon>Fungi</taxon>
        <taxon>Dikarya</taxon>
        <taxon>Basidiomycota</taxon>
        <taxon>Agaricomycotina</taxon>
        <taxon>Agaricomycetes</taxon>
        <taxon>Agaricomycetidae</taxon>
        <taxon>Boletales</taxon>
        <taxon>Coniophorineae</taxon>
        <taxon>Hygrophoropsidaceae</taxon>
        <taxon>Hygrophoropsis</taxon>
    </lineage>
</organism>
<dbReference type="Proteomes" id="UP000790377">
    <property type="component" value="Unassembled WGS sequence"/>
</dbReference>
<keyword evidence="2" id="KW-1185">Reference proteome</keyword>